<evidence type="ECO:0000256" key="1">
    <source>
        <dbReference type="ARBA" id="ARBA00004442"/>
    </source>
</evidence>
<dbReference type="RefSeq" id="WP_309727944.1">
    <property type="nucleotide sequence ID" value="NZ_JAVDQA010000004.1"/>
</dbReference>
<proteinExistence type="predicted"/>
<evidence type="ECO:0000313" key="7">
    <source>
        <dbReference type="Proteomes" id="UP001257659"/>
    </source>
</evidence>
<dbReference type="PANTHER" id="PTHR40980">
    <property type="entry name" value="PLUG DOMAIN-CONTAINING PROTEIN"/>
    <property type="match status" value="1"/>
</dbReference>
<keyword evidence="3" id="KW-0998">Cell outer membrane</keyword>
<protein>
    <recommendedName>
        <fullName evidence="5">Outer membrane protein beta-barrel domain-containing protein</fullName>
    </recommendedName>
</protein>
<dbReference type="InterPro" id="IPR041700">
    <property type="entry name" value="OMP_b-brl_3"/>
</dbReference>
<feature type="domain" description="Outer membrane protein beta-barrel" evidence="5">
    <location>
        <begin position="374"/>
        <end position="774"/>
    </location>
</feature>
<dbReference type="Pfam" id="PF13715">
    <property type="entry name" value="CarbopepD_reg_2"/>
    <property type="match status" value="1"/>
</dbReference>
<dbReference type="Pfam" id="PF14905">
    <property type="entry name" value="OMP_b-brl_3"/>
    <property type="match status" value="1"/>
</dbReference>
<feature type="chain" id="PRO_5045645915" description="Outer membrane protein beta-barrel domain-containing protein" evidence="4">
    <location>
        <begin position="20"/>
        <end position="797"/>
    </location>
</feature>
<keyword evidence="4" id="KW-0732">Signal</keyword>
<sequence>MKKYGLVLIVCFLSLQLNAQKLSISGQITDTDGNSVIQADVILKTLNGEIETYTSTDTLGNFRLKMLAGKYRLEVHHLAYLSYVDTIQILNTSSEKLKIKLKPKQENLSEVIIKTKKPLLEKKLDRLVINVENHPVFFGSSGFEMLSRAPGIYRTGNEDLQMLGKSGLRILVNGRLQHLSGDELTLFLKNMSAEDIVKIELLTTPPSNYEAEGNAGYINIITKKLKEESWKVRSGFHYGQGKYARAKGNIGFQYQHNRMNADLTYHAGKINSFENIEQYNEFGESQAKQYYRSYNHEMRYTVYHSIRSQLDWELNKKSLLSFVSSAMLQKSNRPSRNHTFQFQENSEILQEINTSSLANLNYLNYSNDLYYEYKLDTLGKKVSFTTSLAGFGLQDHQMFRNRFQSASQLPFTENLQSNFNNQSTIKAAKLDLKLPYENSTWETGIKYASMKAINNFIFENFNEDKWELDPNLSNDFIYREQNTAAYISFQTKLSKKWQGKAGLRAEYTDTRGKSPTLNQVTTYNYLKLFPTLYLQYEINEDYQMDIAFARRINRPNYGSLNPFITYQSPLFSNQGNPLLRPEFTYSLEWNHILSDKYIITPFYNYTEAYYTEFPLRIENSNETRYTFGNLGTYQSTGIQVILPFNLTKKIAWQHSLIGLYQNYRLSYNDIRQEPKDFFWRYQASISINFSEAFKTEISGYYESSSSQAFYRSANNSDVSLGVTYTFLEQKARLTVNVTDLFYSNRAKANIEYPQQSLGFYRLNDTRRVQIGFTYEFGQQLKNRKTVISASEEEQSRG</sequence>
<dbReference type="Proteomes" id="UP001257659">
    <property type="component" value="Unassembled WGS sequence"/>
</dbReference>
<dbReference type="InterPro" id="IPR008969">
    <property type="entry name" value="CarboxyPept-like_regulatory"/>
</dbReference>
<gene>
    <name evidence="6" type="ORF">GGR31_001640</name>
</gene>
<comment type="subcellular location">
    <subcellularLocation>
        <location evidence="1">Cell outer membrane</location>
    </subcellularLocation>
</comment>
<keyword evidence="2" id="KW-0472">Membrane</keyword>
<dbReference type="Gene3D" id="2.60.40.1120">
    <property type="entry name" value="Carboxypeptidase-like, regulatory domain"/>
    <property type="match status" value="1"/>
</dbReference>
<evidence type="ECO:0000256" key="3">
    <source>
        <dbReference type="ARBA" id="ARBA00023237"/>
    </source>
</evidence>
<reference evidence="6 7" key="1">
    <citation type="submission" date="2023-07" db="EMBL/GenBank/DDBJ databases">
        <title>Genomic Encyclopedia of Type Strains, Phase IV (KMG-IV): sequencing the most valuable type-strain genomes for metagenomic binning, comparative biology and taxonomic classification.</title>
        <authorList>
            <person name="Goeker M."/>
        </authorList>
    </citation>
    <scope>NUCLEOTIDE SEQUENCE [LARGE SCALE GENOMIC DNA]</scope>
    <source>
        <strain evidence="6 7">DSM 102814</strain>
    </source>
</reference>
<dbReference type="PANTHER" id="PTHR40980:SF4">
    <property type="entry name" value="TONB-DEPENDENT RECEPTOR-LIKE BETA-BARREL DOMAIN-CONTAINING PROTEIN"/>
    <property type="match status" value="1"/>
</dbReference>
<dbReference type="EMBL" id="JAVDQA010000004">
    <property type="protein sequence ID" value="MDR6300993.1"/>
    <property type="molecule type" value="Genomic_DNA"/>
</dbReference>
<evidence type="ECO:0000259" key="5">
    <source>
        <dbReference type="Pfam" id="PF14905"/>
    </source>
</evidence>
<dbReference type="SUPFAM" id="SSF56935">
    <property type="entry name" value="Porins"/>
    <property type="match status" value="1"/>
</dbReference>
<accession>A0ABU1K5U8</accession>
<name>A0ABU1K5U8_9FLAO</name>
<keyword evidence="7" id="KW-1185">Reference proteome</keyword>
<organism evidence="6 7">
    <name type="scientific">Mesonia maritima</name>
    <dbReference type="NCBI Taxonomy" id="1793873"/>
    <lineage>
        <taxon>Bacteria</taxon>
        <taxon>Pseudomonadati</taxon>
        <taxon>Bacteroidota</taxon>
        <taxon>Flavobacteriia</taxon>
        <taxon>Flavobacteriales</taxon>
        <taxon>Flavobacteriaceae</taxon>
        <taxon>Mesonia</taxon>
    </lineage>
</organism>
<dbReference type="SUPFAM" id="SSF49464">
    <property type="entry name" value="Carboxypeptidase regulatory domain-like"/>
    <property type="match status" value="1"/>
</dbReference>
<dbReference type="Gene3D" id="2.40.170.20">
    <property type="entry name" value="TonB-dependent receptor, beta-barrel domain"/>
    <property type="match status" value="1"/>
</dbReference>
<evidence type="ECO:0000256" key="2">
    <source>
        <dbReference type="ARBA" id="ARBA00023136"/>
    </source>
</evidence>
<evidence type="ECO:0000256" key="4">
    <source>
        <dbReference type="SAM" id="SignalP"/>
    </source>
</evidence>
<dbReference type="InterPro" id="IPR036942">
    <property type="entry name" value="Beta-barrel_TonB_sf"/>
</dbReference>
<evidence type="ECO:0000313" key="6">
    <source>
        <dbReference type="EMBL" id="MDR6300993.1"/>
    </source>
</evidence>
<comment type="caution">
    <text evidence="6">The sequence shown here is derived from an EMBL/GenBank/DDBJ whole genome shotgun (WGS) entry which is preliminary data.</text>
</comment>
<feature type="signal peptide" evidence="4">
    <location>
        <begin position="1"/>
        <end position="19"/>
    </location>
</feature>